<sequence length="428" mass="46292">MHFATCCEDIRRSAIICGLTVIIILHLSSLYPPASVGGAERVASILAETQAQQGHSVYASSLVRRPTGEFRRHGVAVRPLRARNPLWIEDTARYSAPIRLANKAATVLNWRVSSEFGALLDDIRPEVLHTHSMVELPPAVWDEAARRGVPIVHTLHDYDLLCIRAALFKDGRKCHPRHTACRALSTPKRALHDRISAVAAVSRTVLDVHLAHGLFTHLAPETRQVVWNPAQLERGSHGRKPRASGAPLRFGFLGRLVTEKGLGLLLNACSSLPASGWTLRIAGEGRDRATFEQQARHLPVTFGGHVDAAQFLSEIDVLVCTPLWDEPFGLTTLEAYAAGCRVIGSASGVIGELVQRVEPGWSVPPNDAEALAAAMARAIGDDSALPAERQFAVEALLEELEPDSVSQTYLDLYKAVGAGAAAPSAAHR</sequence>
<accession>A0ABV2CXS8</accession>
<keyword evidence="4" id="KW-1185">Reference proteome</keyword>
<name>A0ABV2CXS8_9SPHN</name>
<dbReference type="Pfam" id="PF13439">
    <property type="entry name" value="Glyco_transf_4"/>
    <property type="match status" value="1"/>
</dbReference>
<dbReference type="InterPro" id="IPR050194">
    <property type="entry name" value="Glycosyltransferase_grp1"/>
</dbReference>
<dbReference type="PANTHER" id="PTHR45947:SF13">
    <property type="entry name" value="TRANSFERASE"/>
    <property type="match status" value="1"/>
</dbReference>
<evidence type="ECO:0000313" key="3">
    <source>
        <dbReference type="EMBL" id="MET1754403.1"/>
    </source>
</evidence>
<comment type="caution">
    <text evidence="3">The sequence shown here is derived from an EMBL/GenBank/DDBJ whole genome shotgun (WGS) entry which is preliminary data.</text>
</comment>
<keyword evidence="1" id="KW-1133">Transmembrane helix</keyword>
<dbReference type="EMBL" id="JBEWLY010000007">
    <property type="protein sequence ID" value="MET1754403.1"/>
    <property type="molecule type" value="Genomic_DNA"/>
</dbReference>
<protein>
    <submittedName>
        <fullName evidence="3">Glycosyltransferase family 4 protein</fullName>
    </submittedName>
</protein>
<organism evidence="3 4">
    <name type="scientific">Novosphingobium kalidii</name>
    <dbReference type="NCBI Taxonomy" id="3230299"/>
    <lineage>
        <taxon>Bacteria</taxon>
        <taxon>Pseudomonadati</taxon>
        <taxon>Pseudomonadota</taxon>
        <taxon>Alphaproteobacteria</taxon>
        <taxon>Sphingomonadales</taxon>
        <taxon>Sphingomonadaceae</taxon>
        <taxon>Novosphingobium</taxon>
    </lineage>
</organism>
<feature type="domain" description="Glycosyltransferase subfamily 4-like N-terminal" evidence="2">
    <location>
        <begin position="36"/>
        <end position="213"/>
    </location>
</feature>
<gene>
    <name evidence="3" type="ORF">ABVV53_02825</name>
</gene>
<proteinExistence type="predicted"/>
<feature type="transmembrane region" description="Helical" evidence="1">
    <location>
        <begin position="12"/>
        <end position="31"/>
    </location>
</feature>
<reference evidence="3 4" key="1">
    <citation type="submission" date="2024-07" db="EMBL/GenBank/DDBJ databases">
        <title>Novosphingobium kalidii RD2P27.</title>
        <authorList>
            <person name="Sun J.-Q."/>
        </authorList>
    </citation>
    <scope>NUCLEOTIDE SEQUENCE [LARGE SCALE GENOMIC DNA]</scope>
    <source>
        <strain evidence="3 4">RD2P27</strain>
    </source>
</reference>
<dbReference type="RefSeq" id="WP_353982881.1">
    <property type="nucleotide sequence ID" value="NZ_JBEWLY010000007.1"/>
</dbReference>
<dbReference type="Proteomes" id="UP001548713">
    <property type="component" value="Unassembled WGS sequence"/>
</dbReference>
<keyword evidence="1" id="KW-0472">Membrane</keyword>
<dbReference type="PANTHER" id="PTHR45947">
    <property type="entry name" value="SULFOQUINOVOSYL TRANSFERASE SQD2"/>
    <property type="match status" value="1"/>
</dbReference>
<evidence type="ECO:0000256" key="1">
    <source>
        <dbReference type="SAM" id="Phobius"/>
    </source>
</evidence>
<dbReference type="SUPFAM" id="SSF53756">
    <property type="entry name" value="UDP-Glycosyltransferase/glycogen phosphorylase"/>
    <property type="match status" value="1"/>
</dbReference>
<dbReference type="Gene3D" id="3.40.50.2000">
    <property type="entry name" value="Glycogen Phosphorylase B"/>
    <property type="match status" value="2"/>
</dbReference>
<evidence type="ECO:0000259" key="2">
    <source>
        <dbReference type="Pfam" id="PF13439"/>
    </source>
</evidence>
<dbReference type="CDD" id="cd03823">
    <property type="entry name" value="GT4_ExpE7-like"/>
    <property type="match status" value="1"/>
</dbReference>
<dbReference type="Pfam" id="PF13692">
    <property type="entry name" value="Glyco_trans_1_4"/>
    <property type="match status" value="1"/>
</dbReference>
<evidence type="ECO:0000313" key="4">
    <source>
        <dbReference type="Proteomes" id="UP001548713"/>
    </source>
</evidence>
<keyword evidence="1" id="KW-0812">Transmembrane</keyword>
<dbReference type="InterPro" id="IPR028098">
    <property type="entry name" value="Glyco_trans_4-like_N"/>
</dbReference>